<dbReference type="AlphaFoldDB" id="A0A939C7E4"/>
<keyword evidence="4" id="KW-0564">Palmitate</keyword>
<reference evidence="7" key="1">
    <citation type="submission" date="2021-01" db="EMBL/GenBank/DDBJ databases">
        <title>KCTC 19127 draft genome.</title>
        <authorList>
            <person name="An D."/>
        </authorList>
    </citation>
    <scope>NUCLEOTIDE SEQUENCE</scope>
    <source>
        <strain evidence="7">KCTC 19127</strain>
    </source>
</reference>
<keyword evidence="5" id="KW-0449">Lipoprotein</keyword>
<keyword evidence="3" id="KW-0472">Membrane</keyword>
<dbReference type="EMBL" id="JAERWL010000015">
    <property type="protein sequence ID" value="MBM9478082.1"/>
    <property type="molecule type" value="Genomic_DNA"/>
</dbReference>
<evidence type="ECO:0000256" key="3">
    <source>
        <dbReference type="ARBA" id="ARBA00023136"/>
    </source>
</evidence>
<protein>
    <submittedName>
        <fullName evidence="7">Extracellular solute-binding protein</fullName>
    </submittedName>
</protein>
<dbReference type="InterPro" id="IPR006059">
    <property type="entry name" value="SBP"/>
</dbReference>
<keyword evidence="8" id="KW-1185">Reference proteome</keyword>
<comment type="caution">
    <text evidence="7">The sequence shown here is derived from an EMBL/GenBank/DDBJ whole genome shotgun (WGS) entry which is preliminary data.</text>
</comment>
<dbReference type="RefSeq" id="WP_205258206.1">
    <property type="nucleotide sequence ID" value="NZ_BAAAPV010000002.1"/>
</dbReference>
<evidence type="ECO:0000256" key="6">
    <source>
        <dbReference type="SAM" id="SignalP"/>
    </source>
</evidence>
<evidence type="ECO:0000256" key="2">
    <source>
        <dbReference type="ARBA" id="ARBA00022729"/>
    </source>
</evidence>
<name>A0A939C7E4_9ACTN</name>
<organism evidence="7 8">
    <name type="scientific">Nakamurella flavida</name>
    <dbReference type="NCBI Taxonomy" id="363630"/>
    <lineage>
        <taxon>Bacteria</taxon>
        <taxon>Bacillati</taxon>
        <taxon>Actinomycetota</taxon>
        <taxon>Actinomycetes</taxon>
        <taxon>Nakamurellales</taxon>
        <taxon>Nakamurellaceae</taxon>
        <taxon>Nakamurella</taxon>
    </lineage>
</organism>
<keyword evidence="2 6" id="KW-0732">Signal</keyword>
<evidence type="ECO:0000313" key="7">
    <source>
        <dbReference type="EMBL" id="MBM9478082.1"/>
    </source>
</evidence>
<feature type="signal peptide" evidence="6">
    <location>
        <begin position="1"/>
        <end position="23"/>
    </location>
</feature>
<dbReference type="Gene3D" id="3.40.190.10">
    <property type="entry name" value="Periplasmic binding protein-like II"/>
    <property type="match status" value="2"/>
</dbReference>
<evidence type="ECO:0000313" key="8">
    <source>
        <dbReference type="Proteomes" id="UP000663801"/>
    </source>
</evidence>
<dbReference type="Proteomes" id="UP000663801">
    <property type="component" value="Unassembled WGS sequence"/>
</dbReference>
<dbReference type="InterPro" id="IPR050490">
    <property type="entry name" value="Bact_solute-bd_prot1"/>
</dbReference>
<evidence type="ECO:0000256" key="4">
    <source>
        <dbReference type="ARBA" id="ARBA00023139"/>
    </source>
</evidence>
<dbReference type="SUPFAM" id="SSF53850">
    <property type="entry name" value="Periplasmic binding protein-like II"/>
    <property type="match status" value="1"/>
</dbReference>
<gene>
    <name evidence="7" type="ORF">JL107_16660</name>
</gene>
<keyword evidence="1" id="KW-1003">Cell membrane</keyword>
<accession>A0A939C7E4</accession>
<dbReference type="Pfam" id="PF13416">
    <property type="entry name" value="SBP_bac_8"/>
    <property type="match status" value="1"/>
</dbReference>
<proteinExistence type="predicted"/>
<evidence type="ECO:0000256" key="5">
    <source>
        <dbReference type="ARBA" id="ARBA00023288"/>
    </source>
</evidence>
<dbReference type="PROSITE" id="PS51257">
    <property type="entry name" value="PROKAR_LIPOPROTEIN"/>
    <property type="match status" value="1"/>
</dbReference>
<evidence type="ECO:0000256" key="1">
    <source>
        <dbReference type="ARBA" id="ARBA00022475"/>
    </source>
</evidence>
<dbReference type="PANTHER" id="PTHR43649:SF33">
    <property type="entry name" value="POLYGALACTURONAN_RHAMNOGALACTURONAN-BINDING PROTEIN YTCQ"/>
    <property type="match status" value="1"/>
</dbReference>
<feature type="chain" id="PRO_5037739549" evidence="6">
    <location>
        <begin position="24"/>
        <end position="455"/>
    </location>
</feature>
<dbReference type="PANTHER" id="PTHR43649">
    <property type="entry name" value="ARABINOSE-BINDING PROTEIN-RELATED"/>
    <property type="match status" value="1"/>
</dbReference>
<sequence length="455" mass="46764">MRRSTLTGAATLAALVLTLTACAPGGGSATSSEAGSATASSAALSTDVAAAGDITLTVWDQNTDPGINDAQEALNTAFQEKYPNVKIERVSRSFADLKTTLGLALDAPDAPDVVQANQGYPDMGTFVEAGLLRPIGDYATLYGWDTAFPAQQLSLNSFSADGKTWQGDNLYGVSQTGEVVGVYYNKAKLAELGITKPVTIEDFGAALQTASAAGTLPLEFGNTEKSPGIHLFGIVQAATLGATGVNELVSGKSGAWTDAGTVEAADLLTQWTTAGYLPTGSSGISRDAARDNFAGGGSLFYVDGTWRLSQLGEAMGDNVGFLALAPAGSTDPVTTGGVGLAWAITGKTTKTDAAAAYIDFITNPAAAAVLLENGNLPAVVPADYTPAAGSLESDVISTWNTVNETNGLVPYLDYATPTFYDTITAAVQELVAGQYTPQQFADTLQADAAKFAESR</sequence>